<dbReference type="EMBL" id="KL197726">
    <property type="protein sequence ID" value="KDQ55062.1"/>
    <property type="molecule type" value="Genomic_DNA"/>
</dbReference>
<feature type="region of interest" description="Disordered" evidence="1">
    <location>
        <begin position="221"/>
        <end position="241"/>
    </location>
</feature>
<dbReference type="OrthoDB" id="3239304at2759"/>
<keyword evidence="2" id="KW-1133">Transmembrane helix</keyword>
<accession>A0A067PUW1</accession>
<evidence type="ECO:0000313" key="3">
    <source>
        <dbReference type="EMBL" id="KDQ55062.1"/>
    </source>
</evidence>
<evidence type="ECO:0000256" key="1">
    <source>
        <dbReference type="SAM" id="MobiDB-lite"/>
    </source>
</evidence>
<feature type="transmembrane region" description="Helical" evidence="2">
    <location>
        <begin position="140"/>
        <end position="164"/>
    </location>
</feature>
<organism evidence="3 4">
    <name type="scientific">Jaapia argillacea MUCL 33604</name>
    <dbReference type="NCBI Taxonomy" id="933084"/>
    <lineage>
        <taxon>Eukaryota</taxon>
        <taxon>Fungi</taxon>
        <taxon>Dikarya</taxon>
        <taxon>Basidiomycota</taxon>
        <taxon>Agaricomycotina</taxon>
        <taxon>Agaricomycetes</taxon>
        <taxon>Agaricomycetidae</taxon>
        <taxon>Jaapiales</taxon>
        <taxon>Jaapiaceae</taxon>
        <taxon>Jaapia</taxon>
    </lineage>
</organism>
<feature type="transmembrane region" description="Helical" evidence="2">
    <location>
        <begin position="57"/>
        <end position="79"/>
    </location>
</feature>
<dbReference type="Proteomes" id="UP000027265">
    <property type="component" value="Unassembled WGS sequence"/>
</dbReference>
<sequence length="278" mass="29951">MAKHHFLCCLPLRLGALLLSLFQFIVNACAAGMAWYILAENHNTHILNTSSLKNSVITFAITTTLTAIYCFIGFLGAILKRTSYIAIYAQILAVFFGIKLIVAIFEIIALYKNPDGLLKVCVDNGNSTSDCENSLNQSKWILILGFLVPVLVEGYGLLIIYQYGSQLEERDSKRASIISLETGNAFSYASVKPSSELLYGDAPKHQGLYAQARGSTEALSKPLVGNYSDPYSDKPEEGSVHANLPHMGPGIPVYGNAGGRQGANTSGLPPAYGNAGHV</sequence>
<keyword evidence="2" id="KW-0812">Transmembrane</keyword>
<feature type="transmembrane region" description="Helical" evidence="2">
    <location>
        <begin position="12"/>
        <end position="37"/>
    </location>
</feature>
<reference evidence="4" key="1">
    <citation type="journal article" date="2014" name="Proc. Natl. Acad. Sci. U.S.A.">
        <title>Extensive sampling of basidiomycete genomes demonstrates inadequacy of the white-rot/brown-rot paradigm for wood decay fungi.</title>
        <authorList>
            <person name="Riley R."/>
            <person name="Salamov A.A."/>
            <person name="Brown D.W."/>
            <person name="Nagy L.G."/>
            <person name="Floudas D."/>
            <person name="Held B.W."/>
            <person name="Levasseur A."/>
            <person name="Lombard V."/>
            <person name="Morin E."/>
            <person name="Otillar R."/>
            <person name="Lindquist E.A."/>
            <person name="Sun H."/>
            <person name="LaButti K.M."/>
            <person name="Schmutz J."/>
            <person name="Jabbour D."/>
            <person name="Luo H."/>
            <person name="Baker S.E."/>
            <person name="Pisabarro A.G."/>
            <person name="Walton J.D."/>
            <person name="Blanchette R.A."/>
            <person name="Henrissat B."/>
            <person name="Martin F."/>
            <person name="Cullen D."/>
            <person name="Hibbett D.S."/>
            <person name="Grigoriev I.V."/>
        </authorList>
    </citation>
    <scope>NUCLEOTIDE SEQUENCE [LARGE SCALE GENOMIC DNA]</scope>
    <source>
        <strain evidence="4">MUCL 33604</strain>
    </source>
</reference>
<dbReference type="HOGENOM" id="CLU_083659_0_0_1"/>
<dbReference type="InParanoid" id="A0A067PUW1"/>
<dbReference type="AlphaFoldDB" id="A0A067PUW1"/>
<protein>
    <submittedName>
        <fullName evidence="3">Uncharacterized protein</fullName>
    </submittedName>
</protein>
<name>A0A067PUW1_9AGAM</name>
<gene>
    <name evidence="3" type="ORF">JAAARDRAFT_195945</name>
</gene>
<keyword evidence="4" id="KW-1185">Reference proteome</keyword>
<feature type="region of interest" description="Disordered" evidence="1">
    <location>
        <begin position="259"/>
        <end position="278"/>
    </location>
</feature>
<evidence type="ECO:0000256" key="2">
    <source>
        <dbReference type="SAM" id="Phobius"/>
    </source>
</evidence>
<keyword evidence="2" id="KW-0472">Membrane</keyword>
<feature type="transmembrane region" description="Helical" evidence="2">
    <location>
        <begin position="91"/>
        <end position="111"/>
    </location>
</feature>
<proteinExistence type="predicted"/>
<evidence type="ECO:0000313" key="4">
    <source>
        <dbReference type="Proteomes" id="UP000027265"/>
    </source>
</evidence>
<dbReference type="STRING" id="933084.A0A067PUW1"/>